<evidence type="ECO:0000313" key="3">
    <source>
        <dbReference type="Proteomes" id="UP000037069"/>
    </source>
</evidence>
<evidence type="ECO:0000313" key="2">
    <source>
        <dbReference type="EMBL" id="KNC27148.1"/>
    </source>
</evidence>
<feature type="chain" id="PRO_5005535514" evidence="1">
    <location>
        <begin position="23"/>
        <end position="377"/>
    </location>
</feature>
<sequence length="377" mass="45795">MKLLYTALIWGLIQLLMSQTLATTELISANDKLLLYYENNLELFAKEFSDKAKAISEKILLDSIIQKAKTPLIKEFKNNLTKYLNNYDLYKHFDLNNELLIQFITTTMQYYQQEPTTNKDFQYIIKLLRKLRYDELCNEYEMKFQKFIKEKFLQKFEELKQELLNDQSKQSRALLSWYNDLQECRNYKCYYNLFQKFTSVIMSPVNHFLTYIRNKLENFFIIYSNHAYSISKAILTDPAVGQLSPAFREQFVKDINEFLSSCENNHDIRKLYNLLQLFRINILEKYFHNKDIKMMYQIVLKNLFNNHNLSEFLSDYEWKFNMFIDTDLLQKFQELKASLDEEEFRQERPFIERFEYVFSMTNQTQKVEQLEMVYIWV</sequence>
<comment type="caution">
    <text evidence="2">The sequence shown here is derived from an EMBL/GenBank/DDBJ whole genome shotgun (WGS) entry which is preliminary data.</text>
</comment>
<protein>
    <submittedName>
        <fullName evidence="2">Uncharacterized protein</fullName>
    </submittedName>
</protein>
<keyword evidence="1" id="KW-0732">Signal</keyword>
<feature type="signal peptide" evidence="1">
    <location>
        <begin position="1"/>
        <end position="22"/>
    </location>
</feature>
<name>A0A0L0C463_LUCCU</name>
<proteinExistence type="predicted"/>
<evidence type="ECO:0000256" key="1">
    <source>
        <dbReference type="SAM" id="SignalP"/>
    </source>
</evidence>
<keyword evidence="3" id="KW-1185">Reference proteome</keyword>
<dbReference type="EMBL" id="JRES01000933">
    <property type="protein sequence ID" value="KNC27148.1"/>
    <property type="molecule type" value="Genomic_DNA"/>
</dbReference>
<dbReference type="Proteomes" id="UP000037069">
    <property type="component" value="Unassembled WGS sequence"/>
</dbReference>
<reference evidence="2 3" key="1">
    <citation type="journal article" date="2015" name="Nat. Commun.">
        <title>Lucilia cuprina genome unlocks parasitic fly biology to underpin future interventions.</title>
        <authorList>
            <person name="Anstead C.A."/>
            <person name="Korhonen P.K."/>
            <person name="Young N.D."/>
            <person name="Hall R.S."/>
            <person name="Jex A.R."/>
            <person name="Murali S.C."/>
            <person name="Hughes D.S."/>
            <person name="Lee S.F."/>
            <person name="Perry T."/>
            <person name="Stroehlein A.J."/>
            <person name="Ansell B.R."/>
            <person name="Breugelmans B."/>
            <person name="Hofmann A."/>
            <person name="Qu J."/>
            <person name="Dugan S."/>
            <person name="Lee S.L."/>
            <person name="Chao H."/>
            <person name="Dinh H."/>
            <person name="Han Y."/>
            <person name="Doddapaneni H.V."/>
            <person name="Worley K.C."/>
            <person name="Muzny D.M."/>
            <person name="Ioannidis P."/>
            <person name="Waterhouse R.M."/>
            <person name="Zdobnov E.M."/>
            <person name="James P.J."/>
            <person name="Bagnall N.H."/>
            <person name="Kotze A.C."/>
            <person name="Gibbs R.A."/>
            <person name="Richards S."/>
            <person name="Batterham P."/>
            <person name="Gasser R.B."/>
        </authorList>
    </citation>
    <scope>NUCLEOTIDE SEQUENCE [LARGE SCALE GENOMIC DNA]</scope>
    <source>
        <strain evidence="2 3">LS</strain>
        <tissue evidence="2">Full body</tissue>
    </source>
</reference>
<organism evidence="2 3">
    <name type="scientific">Lucilia cuprina</name>
    <name type="common">Green bottle fly</name>
    <name type="synonym">Australian sheep blowfly</name>
    <dbReference type="NCBI Taxonomy" id="7375"/>
    <lineage>
        <taxon>Eukaryota</taxon>
        <taxon>Metazoa</taxon>
        <taxon>Ecdysozoa</taxon>
        <taxon>Arthropoda</taxon>
        <taxon>Hexapoda</taxon>
        <taxon>Insecta</taxon>
        <taxon>Pterygota</taxon>
        <taxon>Neoptera</taxon>
        <taxon>Endopterygota</taxon>
        <taxon>Diptera</taxon>
        <taxon>Brachycera</taxon>
        <taxon>Muscomorpha</taxon>
        <taxon>Oestroidea</taxon>
        <taxon>Calliphoridae</taxon>
        <taxon>Luciliinae</taxon>
        <taxon>Lucilia</taxon>
    </lineage>
</organism>
<accession>A0A0L0C463</accession>
<dbReference type="OrthoDB" id="7982946at2759"/>
<dbReference type="AlphaFoldDB" id="A0A0L0C463"/>
<gene>
    <name evidence="2" type="ORF">FF38_12669</name>
</gene>